<proteinExistence type="predicted"/>
<reference evidence="2" key="1">
    <citation type="submission" date="2023-03" db="EMBL/GenBank/DDBJ databases">
        <title>Massive genome expansion in bonnet fungi (Mycena s.s.) driven by repeated elements and novel gene families across ecological guilds.</title>
        <authorList>
            <consortium name="Lawrence Berkeley National Laboratory"/>
            <person name="Harder C.B."/>
            <person name="Miyauchi S."/>
            <person name="Viragh M."/>
            <person name="Kuo A."/>
            <person name="Thoen E."/>
            <person name="Andreopoulos B."/>
            <person name="Lu D."/>
            <person name="Skrede I."/>
            <person name="Drula E."/>
            <person name="Henrissat B."/>
            <person name="Morin E."/>
            <person name="Kohler A."/>
            <person name="Barry K."/>
            <person name="LaButti K."/>
            <person name="Morin E."/>
            <person name="Salamov A."/>
            <person name="Lipzen A."/>
            <person name="Mereny Z."/>
            <person name="Hegedus B."/>
            <person name="Baldrian P."/>
            <person name="Stursova M."/>
            <person name="Weitz H."/>
            <person name="Taylor A."/>
            <person name="Grigoriev I.V."/>
            <person name="Nagy L.G."/>
            <person name="Martin F."/>
            <person name="Kauserud H."/>
        </authorList>
    </citation>
    <scope>NUCLEOTIDE SEQUENCE</scope>
    <source>
        <strain evidence="2">CBHHK200</strain>
    </source>
</reference>
<sequence length="209" mass="23412">MDALPISAPPTLALGPRASSFRVQYRRTCRSVENENGGHPGMFANLVHRSKRESGSESWHTLPPGEDVVGQIAGKGNTDDHEGRQLNTARRKQHVPHFISPREILPPCAIPADTREFLRYPAISGDIQRALILTGLNSLHSKTVHSSLERFKTPVRVSMIMRVSFASTNFSMECAGRRRRRRKAGKWRGKNRTQNGSGRRDPLAQRSKN</sequence>
<feature type="region of interest" description="Disordered" evidence="1">
    <location>
        <begin position="176"/>
        <end position="209"/>
    </location>
</feature>
<dbReference type="AlphaFoldDB" id="A0AAD6X3K2"/>
<feature type="compositionally biased region" description="Basic residues" evidence="1">
    <location>
        <begin position="177"/>
        <end position="191"/>
    </location>
</feature>
<organism evidence="2 3">
    <name type="scientific">Mycena alexandri</name>
    <dbReference type="NCBI Taxonomy" id="1745969"/>
    <lineage>
        <taxon>Eukaryota</taxon>
        <taxon>Fungi</taxon>
        <taxon>Dikarya</taxon>
        <taxon>Basidiomycota</taxon>
        <taxon>Agaricomycotina</taxon>
        <taxon>Agaricomycetes</taxon>
        <taxon>Agaricomycetidae</taxon>
        <taxon>Agaricales</taxon>
        <taxon>Marasmiineae</taxon>
        <taxon>Mycenaceae</taxon>
        <taxon>Mycena</taxon>
    </lineage>
</organism>
<gene>
    <name evidence="2" type="ORF">C8F04DRAFT_1236296</name>
</gene>
<name>A0AAD6X3K2_9AGAR</name>
<accession>A0AAD6X3K2</accession>
<evidence type="ECO:0000313" key="2">
    <source>
        <dbReference type="EMBL" id="KAJ7030909.1"/>
    </source>
</evidence>
<evidence type="ECO:0000256" key="1">
    <source>
        <dbReference type="SAM" id="MobiDB-lite"/>
    </source>
</evidence>
<keyword evidence="3" id="KW-1185">Reference proteome</keyword>
<evidence type="ECO:0000313" key="3">
    <source>
        <dbReference type="Proteomes" id="UP001218188"/>
    </source>
</evidence>
<comment type="caution">
    <text evidence="2">The sequence shown here is derived from an EMBL/GenBank/DDBJ whole genome shotgun (WGS) entry which is preliminary data.</text>
</comment>
<protein>
    <submittedName>
        <fullName evidence="2">Uncharacterized protein</fullName>
    </submittedName>
</protein>
<dbReference type="Proteomes" id="UP001218188">
    <property type="component" value="Unassembled WGS sequence"/>
</dbReference>
<dbReference type="EMBL" id="JARJCM010000086">
    <property type="protein sequence ID" value="KAJ7030909.1"/>
    <property type="molecule type" value="Genomic_DNA"/>
</dbReference>